<keyword evidence="6" id="KW-0597">Phosphoprotein</keyword>
<keyword evidence="3" id="KW-0813">Transport</keyword>
<dbReference type="Pfam" id="PF00124">
    <property type="entry name" value="Photo_RC"/>
    <property type="match status" value="1"/>
</dbReference>
<dbReference type="InterPro" id="IPR027417">
    <property type="entry name" value="P-loop_NTPase"/>
</dbReference>
<reference evidence="21" key="1">
    <citation type="submission" date="2019-10" db="EMBL/GenBank/DDBJ databases">
        <authorList>
            <person name="Zhang R."/>
            <person name="Pan Y."/>
            <person name="Wang J."/>
            <person name="Ma R."/>
            <person name="Yu S."/>
        </authorList>
    </citation>
    <scope>NUCLEOTIDE SEQUENCE</scope>
    <source>
        <strain evidence="21">LA-IB0</strain>
        <tissue evidence="21">Leaf</tissue>
    </source>
</reference>
<keyword evidence="16" id="KW-0408">Iron</keyword>
<keyword evidence="10" id="KW-0460">Magnesium</keyword>
<dbReference type="GO" id="GO:0005524">
    <property type="term" value="F:ATP binding"/>
    <property type="evidence" value="ECO:0007669"/>
    <property type="project" value="InterPro"/>
</dbReference>
<name>A0AAV6W3D3_9LAMI</name>
<evidence type="ECO:0000256" key="1">
    <source>
        <dbReference type="ARBA" id="ARBA00004141"/>
    </source>
</evidence>
<dbReference type="InterPro" id="IPR036854">
    <property type="entry name" value="Photo_II_D1/D2_sf"/>
</dbReference>
<evidence type="ECO:0000256" key="13">
    <source>
        <dbReference type="ARBA" id="ARBA00022990"/>
    </source>
</evidence>
<dbReference type="PANTHER" id="PTHR33149">
    <property type="entry name" value="PHOTOSYSTEM II PROTEIN D1"/>
    <property type="match status" value="1"/>
</dbReference>
<dbReference type="SUPFAM" id="SSF52540">
    <property type="entry name" value="P-loop containing nucleoside triphosphate hydrolases"/>
    <property type="match status" value="1"/>
</dbReference>
<evidence type="ECO:0000256" key="12">
    <source>
        <dbReference type="ARBA" id="ARBA00022989"/>
    </source>
</evidence>
<comment type="subcellular location">
    <subcellularLocation>
        <location evidence="1">Membrane</location>
        <topology evidence="1">Multi-pass membrane protein</topology>
    </subcellularLocation>
</comment>
<feature type="transmembrane region" description="Helical" evidence="20">
    <location>
        <begin position="1126"/>
        <end position="1150"/>
    </location>
</feature>
<dbReference type="GO" id="GO:0009772">
    <property type="term" value="P:photosynthetic electron transport in photosystem II"/>
    <property type="evidence" value="ECO:0007669"/>
    <property type="project" value="InterPro"/>
</dbReference>
<dbReference type="SUPFAM" id="SSF81483">
    <property type="entry name" value="Bacterial photosystem II reaction centre, L and M subunits"/>
    <property type="match status" value="1"/>
</dbReference>
<keyword evidence="11" id="KW-0249">Electron transport</keyword>
<evidence type="ECO:0000256" key="11">
    <source>
        <dbReference type="ARBA" id="ARBA00022982"/>
    </source>
</evidence>
<dbReference type="Proteomes" id="UP000826271">
    <property type="component" value="Unassembled WGS sequence"/>
</dbReference>
<keyword evidence="17 20" id="KW-0472">Membrane</keyword>
<keyword evidence="12 20" id="KW-1133">Transmembrane helix</keyword>
<evidence type="ECO:0000256" key="3">
    <source>
        <dbReference type="ARBA" id="ARBA00022448"/>
    </source>
</evidence>
<proteinExistence type="inferred from homology"/>
<keyword evidence="8 20" id="KW-0812">Transmembrane</keyword>
<dbReference type="InterPro" id="IPR055266">
    <property type="entry name" value="D1/D2"/>
</dbReference>
<evidence type="ECO:0000313" key="22">
    <source>
        <dbReference type="Proteomes" id="UP000826271"/>
    </source>
</evidence>
<gene>
    <name evidence="21" type="ORF">BUALT_BualtUnG0037200</name>
</gene>
<keyword evidence="7" id="KW-0934">Plastid</keyword>
<comment type="similarity">
    <text evidence="2">Belongs to the reaction center PufL/M/PsbA/D family.</text>
</comment>
<keyword evidence="22" id="KW-1185">Reference proteome</keyword>
<keyword evidence="5" id="KW-0602">Photosynthesis</keyword>
<keyword evidence="9" id="KW-0479">Metal-binding</keyword>
<dbReference type="EMBL" id="WHWC01000300">
    <property type="protein sequence ID" value="KAG8362742.1"/>
    <property type="molecule type" value="Genomic_DNA"/>
</dbReference>
<evidence type="ECO:0000256" key="8">
    <source>
        <dbReference type="ARBA" id="ARBA00022692"/>
    </source>
</evidence>
<dbReference type="GO" id="GO:0016168">
    <property type="term" value="F:chlorophyll binding"/>
    <property type="evidence" value="ECO:0007669"/>
    <property type="project" value="UniProtKB-KW"/>
</dbReference>
<evidence type="ECO:0000256" key="6">
    <source>
        <dbReference type="ARBA" id="ARBA00022553"/>
    </source>
</evidence>
<dbReference type="PROSITE" id="PS00244">
    <property type="entry name" value="REACTION_CENTER"/>
    <property type="match status" value="1"/>
</dbReference>
<evidence type="ECO:0000256" key="20">
    <source>
        <dbReference type="SAM" id="Phobius"/>
    </source>
</evidence>
<organism evidence="21 22">
    <name type="scientific">Buddleja alternifolia</name>
    <dbReference type="NCBI Taxonomy" id="168488"/>
    <lineage>
        <taxon>Eukaryota</taxon>
        <taxon>Viridiplantae</taxon>
        <taxon>Streptophyta</taxon>
        <taxon>Embryophyta</taxon>
        <taxon>Tracheophyta</taxon>
        <taxon>Spermatophyta</taxon>
        <taxon>Magnoliopsida</taxon>
        <taxon>eudicotyledons</taxon>
        <taxon>Gunneridae</taxon>
        <taxon>Pentapetalae</taxon>
        <taxon>asterids</taxon>
        <taxon>lamiids</taxon>
        <taxon>Lamiales</taxon>
        <taxon>Scrophulariaceae</taxon>
        <taxon>Buddlejeae</taxon>
        <taxon>Buddleja</taxon>
    </lineage>
</organism>
<evidence type="ECO:0000313" key="21">
    <source>
        <dbReference type="EMBL" id="KAG8362742.1"/>
    </source>
</evidence>
<keyword evidence="18" id="KW-0604">Photosystem II</keyword>
<dbReference type="AntiFam" id="ANF00275">
    <property type="entry name" value="Spurious translation from rRNA (DUF6467)"/>
</dbReference>
<protein>
    <recommendedName>
        <fullName evidence="23">Photosystem II protein D1</fullName>
    </recommendedName>
</protein>
<keyword evidence="4" id="KW-0148">Chlorophyll</keyword>
<evidence type="ECO:0000256" key="16">
    <source>
        <dbReference type="ARBA" id="ARBA00023004"/>
    </source>
</evidence>
<evidence type="ECO:0000256" key="2">
    <source>
        <dbReference type="ARBA" id="ARBA00008204"/>
    </source>
</evidence>
<comment type="caution">
    <text evidence="21">The sequence shown here is derived from an EMBL/GenBank/DDBJ whole genome shotgun (WGS) entry which is preliminary data.</text>
</comment>
<dbReference type="PANTHER" id="PTHR33149:SF12">
    <property type="entry name" value="PHOTOSYSTEM II D2 PROTEIN"/>
    <property type="match status" value="1"/>
</dbReference>
<dbReference type="InterPro" id="IPR055265">
    <property type="entry name" value="Photo_RC_L/M_CS"/>
</dbReference>
<accession>A0AAV6W3D3</accession>
<dbReference type="Gene3D" id="1.20.85.10">
    <property type="entry name" value="Photosystem II protein D1-like"/>
    <property type="match status" value="1"/>
</dbReference>
<keyword evidence="14" id="KW-0157">Chromophore</keyword>
<evidence type="ECO:0000256" key="4">
    <source>
        <dbReference type="ARBA" id="ARBA00022494"/>
    </source>
</evidence>
<dbReference type="GO" id="GO:0016491">
    <property type="term" value="F:oxidoreductase activity"/>
    <property type="evidence" value="ECO:0007669"/>
    <property type="project" value="UniProtKB-KW"/>
</dbReference>
<dbReference type="GO" id="GO:0046872">
    <property type="term" value="F:metal ion binding"/>
    <property type="evidence" value="ECO:0007669"/>
    <property type="project" value="UniProtKB-KW"/>
</dbReference>
<evidence type="ECO:0000256" key="9">
    <source>
        <dbReference type="ARBA" id="ARBA00022723"/>
    </source>
</evidence>
<feature type="transmembrane region" description="Helical" evidence="20">
    <location>
        <begin position="997"/>
        <end position="1019"/>
    </location>
</feature>
<evidence type="ECO:0000256" key="7">
    <source>
        <dbReference type="ARBA" id="ARBA00022640"/>
    </source>
</evidence>
<dbReference type="AlphaFoldDB" id="A0AAV6W3D3"/>
<evidence type="ECO:0000256" key="14">
    <source>
        <dbReference type="ARBA" id="ARBA00022991"/>
    </source>
</evidence>
<evidence type="ECO:0008006" key="23">
    <source>
        <dbReference type="Google" id="ProtNLM"/>
    </source>
</evidence>
<feature type="region of interest" description="Disordered" evidence="19">
    <location>
        <begin position="143"/>
        <end position="176"/>
    </location>
</feature>
<feature type="region of interest" description="Disordered" evidence="19">
    <location>
        <begin position="217"/>
        <end position="253"/>
    </location>
</feature>
<evidence type="ECO:0000256" key="10">
    <source>
        <dbReference type="ARBA" id="ARBA00022842"/>
    </source>
</evidence>
<keyword evidence="15" id="KW-0560">Oxidoreductase</keyword>
<dbReference type="Gene3D" id="3.40.50.12240">
    <property type="match status" value="1"/>
</dbReference>
<evidence type="ECO:0000256" key="15">
    <source>
        <dbReference type="ARBA" id="ARBA00023002"/>
    </source>
</evidence>
<feature type="transmembrane region" description="Helical" evidence="20">
    <location>
        <begin position="1055"/>
        <end position="1079"/>
    </location>
</feature>
<evidence type="ECO:0000256" key="18">
    <source>
        <dbReference type="ARBA" id="ARBA00023276"/>
    </source>
</evidence>
<feature type="transmembrane region" description="Helical" evidence="20">
    <location>
        <begin position="1026"/>
        <end position="1043"/>
    </location>
</feature>
<evidence type="ECO:0000256" key="19">
    <source>
        <dbReference type="SAM" id="MobiDB-lite"/>
    </source>
</evidence>
<dbReference type="InterPro" id="IPR000484">
    <property type="entry name" value="Photo_RC_L/M"/>
</dbReference>
<sequence length="1207" mass="134299">MELLVLEFSLSRLGWCSVYRTEACVAYAKQAEIEKNALDGCPGIEKEGRFQRRKAMGRYPKGREINRDPVSSGERERIGGLKKNKDEASFLSKVFTYFSPARKWEQRLKPLGVGAFQRGERPTKIGYSWFSAKSISVERMMSMARDPKSRGKQPRSYAKVPKQSLSGKGSDRAMTTRRAQVIHRSDETLKAAFSSVSSGTFCQSGKVFGDKTWRYQNQSTQSESVPKEPPKGLPSDGMPNRRTDHSGGGGTLRACLTVRPTGRTETKVGHSDPGVPCGRALAQRIKAGNPSLYKFSDEVFEQNFDRREVKEDADFSSASALSAKASYSPEELWTKKRPRDELLADFVLPVKHSFFYEVPGHRYRVRVPGIGINYLSHTSLSRPADTTNCLKAEMKPSLQILSDLLKEPYVDVTASGCGVEPQKDFQSLSKREMNTPNGTLVRHRRLKVEWSEGILLGEARQLTILREERGCYLTVVGQVAQPDSCSSSSAAKALSSCFRSGHEATGLICGRETEVRGNLLYSVLIDLLLFYTSSSGGIGFLDKMDARSLGMQRALFMRAGLRGLLVFLFSWGRLAHLQVESVLGQLIIGGVSGQHTKNEVVRSAGVGKRASVQLSLLSEVRYKAPFRSLLCVCWLERKFALFVWNLSLGMRFETPLFPLSLHAAGLSIADDFPKVDAPWDHKEDSPCACYCSKAFNNELDGMLSTCCDERRNNWAKWGMATRSGERLYARKNILPTLTLKSELEAMRKESFSFFSSIEKLHFTNTQSRLSVIEIMHIEGVKKIIEKEVSHSISKPSNPPVLGQDLLQIGLRPLKSLTCLPASPNSGKVLKSLLFEERFSSLFPQPFYLTSSVFDFDMIFERGIQVVDLLAPYRRGGKIGLFGGVGERTREGNDLYMEMKESGVINQENIAESKVALVYGQMNEPPGARMRVGLTALTMAEYFRDVNEQDVLLFIDNIFRFVQAGSEVSALLGRMPSAVACYMGREWELSFRLGMRPWIAVAYSAPVAAATAVFLIYPIGQGSFSDGMPLGISGTFNFMIVFQAEHNILMHPFHMLGVAGVFGGSLFSAMHGSLVTSSLIRETTENESANEGYRFGQEEETYNIVAAHGYFGRLIFQYASFNNSRSLHFFLAAWPVVGIWFTALGISTMAFNLNGFNFNQSVVDSQGRVINTWADIINRANLGMEVMHERNAHNFPLDLAAIEAPING</sequence>
<evidence type="ECO:0000256" key="17">
    <source>
        <dbReference type="ARBA" id="ARBA00023136"/>
    </source>
</evidence>
<keyword evidence="13" id="KW-0007">Acetylation</keyword>
<dbReference type="GO" id="GO:0009535">
    <property type="term" value="C:chloroplast thylakoid membrane"/>
    <property type="evidence" value="ECO:0007669"/>
    <property type="project" value="TreeGrafter"/>
</dbReference>
<dbReference type="GO" id="GO:0009523">
    <property type="term" value="C:photosystem II"/>
    <property type="evidence" value="ECO:0007669"/>
    <property type="project" value="UniProtKB-KW"/>
</dbReference>
<evidence type="ECO:0000256" key="5">
    <source>
        <dbReference type="ARBA" id="ARBA00022531"/>
    </source>
</evidence>